<feature type="region of interest" description="Disordered" evidence="1">
    <location>
        <begin position="326"/>
        <end position="356"/>
    </location>
</feature>
<dbReference type="EMBL" id="JBBJCI010000226">
    <property type="protein sequence ID" value="KAK7239132.1"/>
    <property type="molecule type" value="Genomic_DNA"/>
</dbReference>
<dbReference type="Proteomes" id="UP001363151">
    <property type="component" value="Unassembled WGS sequence"/>
</dbReference>
<sequence>MYGDREDFDTPSMNFGLFMHKATCPGSGVLPAMTARHAVEYYDKLFKWWTRLRAVDVEAKLSELVAVANAYEMGPYFAESHYGEDHLVGNTYVVLAMICMAAGARVPPELAQAFAKAAENEARRVRAAGAPVDSIAVAYRRTFAAMVHDHDFSDSKTRMFIREAFGPRELNFYAHVEAGNIVIGDRRDYAKGDKISRSGMRMAWTPSKDQPVPRMGTQGLGRATLSPWVNTPTCHELAAQEPPVVAPFAPPDVDDNASPPTLEGVSVYQFKRAPPSIEELKREHAANAESYEPTEPLGPDGTSAQQIVDEKADDIRDFYEAAFADASSGGKKKTRRGGKKKKKKKQPEPAASEAAGRLDAASIGVVVAAAAKRIAVLHRAKGDHNFDDEDLVGRSYGEKLLPFITTLVDPAEPMPPQLMVVADLIEQGETDDVLTDLTFAERAPETPGSMEKVISVPAWSSDDEDTYEDTDEETVTEDEDTDEETVAEDDVVDPSLPPATEAALRSENARARERLAAAEARGAGRRRASRPTPPRPRLPCTTSSEGCTR</sequence>
<organism evidence="2 3">
    <name type="scientific">Aureococcus anophagefferens</name>
    <name type="common">Harmful bloom alga</name>
    <dbReference type="NCBI Taxonomy" id="44056"/>
    <lineage>
        <taxon>Eukaryota</taxon>
        <taxon>Sar</taxon>
        <taxon>Stramenopiles</taxon>
        <taxon>Ochrophyta</taxon>
        <taxon>Pelagophyceae</taxon>
        <taxon>Pelagomonadales</taxon>
        <taxon>Pelagomonadaceae</taxon>
        <taxon>Aureococcus</taxon>
    </lineage>
</organism>
<evidence type="ECO:0000313" key="3">
    <source>
        <dbReference type="Proteomes" id="UP001363151"/>
    </source>
</evidence>
<gene>
    <name evidence="2" type="ORF">SO694_00027267</name>
</gene>
<comment type="caution">
    <text evidence="2">The sequence shown here is derived from an EMBL/GenBank/DDBJ whole genome shotgun (WGS) entry which is preliminary data.</text>
</comment>
<feature type="compositionally biased region" description="Basic and acidic residues" evidence="1">
    <location>
        <begin position="507"/>
        <end position="516"/>
    </location>
</feature>
<evidence type="ECO:0000313" key="2">
    <source>
        <dbReference type="EMBL" id="KAK7239132.1"/>
    </source>
</evidence>
<keyword evidence="3" id="KW-1185">Reference proteome</keyword>
<reference evidence="2 3" key="1">
    <citation type="submission" date="2024-03" db="EMBL/GenBank/DDBJ databases">
        <title>Aureococcus anophagefferens CCMP1851 and Kratosvirus quantuckense: Draft genome of a second virus-susceptible host strain in the model system.</title>
        <authorList>
            <person name="Chase E."/>
            <person name="Truchon A.R."/>
            <person name="Schepens W."/>
            <person name="Wilhelm S.W."/>
        </authorList>
    </citation>
    <scope>NUCLEOTIDE SEQUENCE [LARGE SCALE GENOMIC DNA]</scope>
    <source>
        <strain evidence="2 3">CCMP1851</strain>
    </source>
</reference>
<evidence type="ECO:0000256" key="1">
    <source>
        <dbReference type="SAM" id="MobiDB-lite"/>
    </source>
</evidence>
<accession>A0ABR1FUS1</accession>
<name>A0ABR1FUS1_AURAN</name>
<feature type="compositionally biased region" description="Acidic residues" evidence="1">
    <location>
        <begin position="461"/>
        <end position="492"/>
    </location>
</feature>
<feature type="compositionally biased region" description="Polar residues" evidence="1">
    <location>
        <begin position="540"/>
        <end position="549"/>
    </location>
</feature>
<proteinExistence type="predicted"/>
<feature type="compositionally biased region" description="Basic residues" evidence="1">
    <location>
        <begin position="330"/>
        <end position="345"/>
    </location>
</feature>
<feature type="region of interest" description="Disordered" evidence="1">
    <location>
        <begin position="443"/>
        <end position="549"/>
    </location>
</feature>
<protein>
    <submittedName>
        <fullName evidence="2">Uncharacterized protein</fullName>
    </submittedName>
</protein>